<proteinExistence type="predicted"/>
<accession>A0A2I8VR88</accession>
<keyword evidence="3" id="KW-1185">Reference proteome</keyword>
<evidence type="ECO:0000313" key="3">
    <source>
        <dbReference type="Proteomes" id="UP000236584"/>
    </source>
</evidence>
<feature type="region of interest" description="Disordered" evidence="1">
    <location>
        <begin position="108"/>
        <end position="130"/>
    </location>
</feature>
<keyword evidence="2" id="KW-0614">Plasmid</keyword>
<dbReference type="EMBL" id="CP026311">
    <property type="protein sequence ID" value="AUV84428.1"/>
    <property type="molecule type" value="Genomic_DNA"/>
</dbReference>
<dbReference type="RefSeq" id="WP_103428110.1">
    <property type="nucleotide sequence ID" value="NZ_CP026311.1"/>
</dbReference>
<reference evidence="2 3" key="1">
    <citation type="submission" date="2018-01" db="EMBL/GenBank/DDBJ databases">
        <title>Complete genome sequence of Salinigranum rubrum GX10T, an extremely halophilic archaeon isolated from a marine solar saltern.</title>
        <authorList>
            <person name="Han S."/>
        </authorList>
    </citation>
    <scope>NUCLEOTIDE SEQUENCE [LARGE SCALE GENOMIC DNA]</scope>
    <source>
        <strain evidence="2 3">GX10</strain>
        <plasmid evidence="3">Plasmid unnamed2</plasmid>
    </source>
</reference>
<evidence type="ECO:0000256" key="1">
    <source>
        <dbReference type="SAM" id="MobiDB-lite"/>
    </source>
</evidence>
<name>A0A2I8VR88_9EURY</name>
<protein>
    <submittedName>
        <fullName evidence="2">Uncharacterized protein</fullName>
    </submittedName>
</protein>
<geneLocation type="plasmid" evidence="2">
    <name>unnamed2</name>
</geneLocation>
<dbReference type="AlphaFoldDB" id="A0A2I8VR88"/>
<dbReference type="GeneID" id="35595046"/>
<dbReference type="Proteomes" id="UP000236584">
    <property type="component" value="Plasmid unnamed2"/>
</dbReference>
<organism evidence="2 3">
    <name type="scientific">Salinigranum rubrum</name>
    <dbReference type="NCBI Taxonomy" id="755307"/>
    <lineage>
        <taxon>Archaea</taxon>
        <taxon>Methanobacteriati</taxon>
        <taxon>Methanobacteriota</taxon>
        <taxon>Stenosarchaea group</taxon>
        <taxon>Halobacteria</taxon>
        <taxon>Halobacteriales</taxon>
        <taxon>Haloferacaceae</taxon>
        <taxon>Salinigranum</taxon>
    </lineage>
</organism>
<dbReference type="KEGG" id="srub:C2R22_23100"/>
<gene>
    <name evidence="2" type="ORF">C2R22_23100</name>
</gene>
<sequence>MVLEHGGVLEPAEALEVTNIFEGRNPSTAHLCVAVVAGERGHGVERDDLELKRLGIHRGDVGSECLERGCVVGRYRDVEVEAFGVSRLVNDELERFLRVFESEAAREVEPPSVGDAGSIEAEESGDDVTGRDLLASGGDVDVRAGFDRVAEFLSGPGPDFDVLVGGETVLT</sequence>
<evidence type="ECO:0000313" key="2">
    <source>
        <dbReference type="EMBL" id="AUV84428.1"/>
    </source>
</evidence>